<proteinExistence type="inferred from homology"/>
<keyword evidence="4 7" id="KW-0472">Membrane</keyword>
<dbReference type="Proteomes" id="UP000781932">
    <property type="component" value="Unassembled WGS sequence"/>
</dbReference>
<dbReference type="AlphaFoldDB" id="A0A9P6IBA4"/>
<dbReference type="RefSeq" id="XP_038748097.1">
    <property type="nucleotide sequence ID" value="XM_038886847.1"/>
</dbReference>
<evidence type="ECO:0000256" key="1">
    <source>
        <dbReference type="ARBA" id="ARBA00004141"/>
    </source>
</evidence>
<feature type="region of interest" description="Disordered" evidence="6">
    <location>
        <begin position="132"/>
        <end position="158"/>
    </location>
</feature>
<keyword evidence="10" id="KW-1185">Reference proteome</keyword>
<feature type="domain" description="Rhodopsin" evidence="8">
    <location>
        <begin position="293"/>
        <end position="440"/>
    </location>
</feature>
<dbReference type="EMBL" id="JAATWM020000010">
    <property type="protein sequence ID" value="KAF9878636.1"/>
    <property type="molecule type" value="Genomic_DNA"/>
</dbReference>
<keyword evidence="3 7" id="KW-1133">Transmembrane helix</keyword>
<comment type="caution">
    <text evidence="9">The sequence shown here is derived from an EMBL/GenBank/DDBJ whole genome shotgun (WGS) entry which is preliminary data.</text>
</comment>
<reference evidence="9" key="1">
    <citation type="submission" date="2020-03" db="EMBL/GenBank/DDBJ databases">
        <authorList>
            <person name="He L."/>
        </authorList>
    </citation>
    <scope>NUCLEOTIDE SEQUENCE</scope>
    <source>
        <strain evidence="9">CkLH20</strain>
    </source>
</reference>
<comment type="similarity">
    <text evidence="5">Belongs to the SAT4 family.</text>
</comment>
<comment type="subcellular location">
    <subcellularLocation>
        <location evidence="1">Membrane</location>
        <topology evidence="1">Multi-pass membrane protein</topology>
    </subcellularLocation>
</comment>
<name>A0A9P6IBA4_9PEZI</name>
<feature type="transmembrane region" description="Helical" evidence="7">
    <location>
        <begin position="313"/>
        <end position="335"/>
    </location>
</feature>
<evidence type="ECO:0000259" key="8">
    <source>
        <dbReference type="Pfam" id="PF20684"/>
    </source>
</evidence>
<dbReference type="InterPro" id="IPR052337">
    <property type="entry name" value="SAT4-like"/>
</dbReference>
<dbReference type="InterPro" id="IPR049326">
    <property type="entry name" value="Rhodopsin_dom_fungi"/>
</dbReference>
<feature type="transmembrane region" description="Helical" evidence="7">
    <location>
        <begin position="402"/>
        <end position="420"/>
    </location>
</feature>
<dbReference type="GO" id="GO:0016020">
    <property type="term" value="C:membrane"/>
    <property type="evidence" value="ECO:0007669"/>
    <property type="project" value="UniProtKB-SubCell"/>
</dbReference>
<organism evidence="9 10">
    <name type="scientific">Colletotrichum karsti</name>
    <dbReference type="NCBI Taxonomy" id="1095194"/>
    <lineage>
        <taxon>Eukaryota</taxon>
        <taxon>Fungi</taxon>
        <taxon>Dikarya</taxon>
        <taxon>Ascomycota</taxon>
        <taxon>Pezizomycotina</taxon>
        <taxon>Sordariomycetes</taxon>
        <taxon>Hypocreomycetidae</taxon>
        <taxon>Glomerellales</taxon>
        <taxon>Glomerellaceae</taxon>
        <taxon>Colletotrichum</taxon>
        <taxon>Colletotrichum boninense species complex</taxon>
    </lineage>
</organism>
<evidence type="ECO:0000256" key="7">
    <source>
        <dbReference type="SAM" id="Phobius"/>
    </source>
</evidence>
<evidence type="ECO:0000313" key="9">
    <source>
        <dbReference type="EMBL" id="KAF9878636.1"/>
    </source>
</evidence>
<gene>
    <name evidence="9" type="ORF">CkaCkLH20_04128</name>
</gene>
<evidence type="ECO:0000313" key="10">
    <source>
        <dbReference type="Proteomes" id="UP000781932"/>
    </source>
</evidence>
<dbReference type="GeneID" id="62159921"/>
<evidence type="ECO:0000256" key="2">
    <source>
        <dbReference type="ARBA" id="ARBA00022692"/>
    </source>
</evidence>
<evidence type="ECO:0000256" key="3">
    <source>
        <dbReference type="ARBA" id="ARBA00022989"/>
    </source>
</evidence>
<dbReference type="PANTHER" id="PTHR33048:SF143">
    <property type="entry name" value="EXTRACELLULAR MEMBRANE PROTEIN CFEM DOMAIN-CONTAINING PROTEIN-RELATED"/>
    <property type="match status" value="1"/>
</dbReference>
<feature type="compositionally biased region" description="Low complexity" evidence="6">
    <location>
        <begin position="144"/>
        <end position="158"/>
    </location>
</feature>
<accession>A0A9P6IBA4</accession>
<reference evidence="9" key="2">
    <citation type="submission" date="2020-11" db="EMBL/GenBank/DDBJ databases">
        <title>Whole genome sequencing of Colletotrichum sp.</title>
        <authorList>
            <person name="Li H."/>
        </authorList>
    </citation>
    <scope>NUCLEOTIDE SEQUENCE</scope>
    <source>
        <strain evidence="9">CkLH20</strain>
    </source>
</reference>
<feature type="transmembrane region" description="Helical" evidence="7">
    <location>
        <begin position="356"/>
        <end position="382"/>
    </location>
</feature>
<keyword evidence="2 7" id="KW-0812">Transmembrane</keyword>
<dbReference type="Pfam" id="PF20684">
    <property type="entry name" value="Fung_rhodopsin"/>
    <property type="match status" value="1"/>
</dbReference>
<dbReference type="PANTHER" id="PTHR33048">
    <property type="entry name" value="PTH11-LIKE INTEGRAL MEMBRANE PROTEIN (AFU_ORTHOLOGUE AFUA_5G11245)"/>
    <property type="match status" value="1"/>
</dbReference>
<evidence type="ECO:0000256" key="4">
    <source>
        <dbReference type="ARBA" id="ARBA00023136"/>
    </source>
</evidence>
<evidence type="ECO:0000256" key="6">
    <source>
        <dbReference type="SAM" id="MobiDB-lite"/>
    </source>
</evidence>
<protein>
    <recommendedName>
        <fullName evidence="8">Rhodopsin domain-containing protein</fullName>
    </recommendedName>
</protein>
<evidence type="ECO:0000256" key="5">
    <source>
        <dbReference type="ARBA" id="ARBA00038359"/>
    </source>
</evidence>
<dbReference type="OrthoDB" id="5236983at2759"/>
<sequence length="441" mass="49280">MTEPKRPKALPPRCQHHTSSLFRAKNEHLVQPHSYNINDVAITLSESITGQTQWTAREKPLKDTVARILSKQGKETSPKVVTASTIFSLMKSIDDLCFLGLLFPTTHLNHPSHPVHLEVGQARGRVGWTQALRTRPGGPRGAVSTGTGSSSSPGQGPSILIRLSTVRHHGDDVDNVNHDGEKKKTKNKSEALTLREVVQVAIHEMVHAYLLLLSCRHKQCGADFELMHRDEDGTGHGLAFVALLKAVLGQVQSWAPQLGEFGMTDEAIDPYEDFSVKLWKRGEGIAARRSYFEIGVDFWTLSYDEIVRFSQTFYAFAMVYILAVASFKATMLFFYQRVFGAFNSTFTAVLWGTQVFNLLAFIAFFLATLFQCRPISFVWYGWDGHHEGACLDVHAIMLSHGAVNVALDFWMLVLPATQVLRLNLRKRQKAEILAMFGIGIL</sequence>